<reference evidence="4 5" key="1">
    <citation type="submission" date="2006-08" db="EMBL/GenBank/DDBJ databases">
        <title>Complete sequence of Maricaulis maris MCS10.</title>
        <authorList>
            <consortium name="US DOE Joint Genome Institute"/>
            <person name="Copeland A."/>
            <person name="Lucas S."/>
            <person name="Lapidus A."/>
            <person name="Barry K."/>
            <person name="Detter J.C."/>
            <person name="Glavina del Rio T."/>
            <person name="Hammon N."/>
            <person name="Israni S."/>
            <person name="Dalin E."/>
            <person name="Tice H."/>
            <person name="Pitluck S."/>
            <person name="Saunders E."/>
            <person name="Brettin T."/>
            <person name="Bruce D."/>
            <person name="Han C."/>
            <person name="Tapia R."/>
            <person name="Gilna P."/>
            <person name="Schmutz J."/>
            <person name="Larimer F."/>
            <person name="Land M."/>
            <person name="Hauser L."/>
            <person name="Kyrpides N."/>
            <person name="Mikhailova N."/>
            <person name="Viollier P."/>
            <person name="Stephens C."/>
            <person name="Richardson P."/>
        </authorList>
    </citation>
    <scope>NUCLEOTIDE SEQUENCE [LARGE SCALE GENOMIC DNA]</scope>
    <source>
        <strain evidence="4 5">MCS10</strain>
    </source>
</reference>
<dbReference type="InterPro" id="IPR036641">
    <property type="entry name" value="HPT_dom_sf"/>
</dbReference>
<dbReference type="HOGENOM" id="CLU_1832758_0_0_5"/>
<evidence type="ECO:0000256" key="1">
    <source>
        <dbReference type="ARBA" id="ARBA00023012"/>
    </source>
</evidence>
<gene>
    <name evidence="4" type="ordered locus">Mmar10_0277</name>
</gene>
<sequence>MSILGVNLVNIAITLFAGRKAARGPKLRESDLSDWNEYPEIDLTIIRALIDAVGIETFSSMRAQFVADLRSLAQAYHEAFARSDLAAASASAHALKGAAANIGLVRLSAIAGSFEQEATDPGPSLDTILDMSIASLNDAS</sequence>
<dbReference type="KEGG" id="mmr:Mmar10_0277"/>
<dbReference type="PROSITE" id="PS50894">
    <property type="entry name" value="HPT"/>
    <property type="match status" value="1"/>
</dbReference>
<evidence type="ECO:0000256" key="2">
    <source>
        <dbReference type="PROSITE-ProRule" id="PRU00110"/>
    </source>
</evidence>
<dbReference type="eggNOG" id="COG2198">
    <property type="taxonomic scope" value="Bacteria"/>
</dbReference>
<dbReference type="SUPFAM" id="SSF47226">
    <property type="entry name" value="Histidine-containing phosphotransfer domain, HPT domain"/>
    <property type="match status" value="1"/>
</dbReference>
<dbReference type="OrthoDB" id="9977349at2"/>
<evidence type="ECO:0000313" key="5">
    <source>
        <dbReference type="Proteomes" id="UP000001964"/>
    </source>
</evidence>
<keyword evidence="1" id="KW-0902">Two-component regulatory system</keyword>
<protein>
    <submittedName>
        <fullName evidence="4">Hpt protein</fullName>
    </submittedName>
</protein>
<dbReference type="STRING" id="394221.Mmar10_0277"/>
<dbReference type="Gene3D" id="1.20.120.160">
    <property type="entry name" value="HPT domain"/>
    <property type="match status" value="1"/>
</dbReference>
<proteinExistence type="predicted"/>
<keyword evidence="5" id="KW-1185">Reference proteome</keyword>
<dbReference type="Pfam" id="PF01627">
    <property type="entry name" value="Hpt"/>
    <property type="match status" value="1"/>
</dbReference>
<dbReference type="GO" id="GO:0000160">
    <property type="term" value="P:phosphorelay signal transduction system"/>
    <property type="evidence" value="ECO:0007669"/>
    <property type="project" value="UniProtKB-KW"/>
</dbReference>
<keyword evidence="2" id="KW-0597">Phosphoprotein</keyword>
<evidence type="ECO:0000259" key="3">
    <source>
        <dbReference type="PROSITE" id="PS50894"/>
    </source>
</evidence>
<feature type="domain" description="HPt" evidence="3">
    <location>
        <begin position="54"/>
        <end position="140"/>
    </location>
</feature>
<organism evidence="4 5">
    <name type="scientific">Maricaulis maris (strain MCS10)</name>
    <name type="common">Caulobacter maris</name>
    <dbReference type="NCBI Taxonomy" id="394221"/>
    <lineage>
        <taxon>Bacteria</taxon>
        <taxon>Pseudomonadati</taxon>
        <taxon>Pseudomonadota</taxon>
        <taxon>Alphaproteobacteria</taxon>
        <taxon>Maricaulales</taxon>
        <taxon>Maricaulaceae</taxon>
        <taxon>Maricaulis</taxon>
    </lineage>
</organism>
<dbReference type="InterPro" id="IPR008207">
    <property type="entry name" value="Sig_transdc_His_kin_Hpt_dom"/>
</dbReference>
<dbReference type="GO" id="GO:0004672">
    <property type="term" value="F:protein kinase activity"/>
    <property type="evidence" value="ECO:0007669"/>
    <property type="project" value="UniProtKB-ARBA"/>
</dbReference>
<dbReference type="AlphaFoldDB" id="Q0AT17"/>
<dbReference type="EMBL" id="CP000449">
    <property type="protein sequence ID" value="ABI64570.1"/>
    <property type="molecule type" value="Genomic_DNA"/>
</dbReference>
<evidence type="ECO:0000313" key="4">
    <source>
        <dbReference type="EMBL" id="ABI64570.1"/>
    </source>
</evidence>
<accession>Q0AT17</accession>
<dbReference type="Proteomes" id="UP000001964">
    <property type="component" value="Chromosome"/>
</dbReference>
<name>Q0AT17_MARMM</name>
<feature type="modified residue" description="Phosphohistidine" evidence="2">
    <location>
        <position position="93"/>
    </location>
</feature>